<evidence type="ECO:0000259" key="9">
    <source>
        <dbReference type="Pfam" id="PF13231"/>
    </source>
</evidence>
<dbReference type="GO" id="GO:0016763">
    <property type="term" value="F:pentosyltransferase activity"/>
    <property type="evidence" value="ECO:0007669"/>
    <property type="project" value="TreeGrafter"/>
</dbReference>
<proteinExistence type="predicted"/>
<feature type="transmembrane region" description="Helical" evidence="8">
    <location>
        <begin position="7"/>
        <end position="25"/>
    </location>
</feature>
<keyword evidence="5 8" id="KW-0812">Transmembrane</keyword>
<dbReference type="PANTHER" id="PTHR33908">
    <property type="entry name" value="MANNOSYLTRANSFERASE YKCB-RELATED"/>
    <property type="match status" value="1"/>
</dbReference>
<sequence length="491" mass="57420">MKTKQIYLLLFIFIVVGFLFRYVGIEKNISFWNDEDHSALMSRGILEYGKPVTAVGQGNGLYQIAYYYLTSSSFRVFGVNEFAGRLPSVFAGSLLVLLVFYITKRMVGEGRVALLAAFLTAFSQIQLAWSTQLRPYVWLEIFTLLATYFSYKFLVNKRQFLNRNIWYGLFWSIFAILSHSSGFISLAILILSILIKIIQLKKYKYILVLIPIGLISLLILRFSFSNSIPLLFRFDFRVWHYIGFFKEYIWLLLPAFFGSLLLWYKNKNLFITLPVFIIIIFALAIFKLNTQYVRYSLPAMPLLYILFSIGFFALADLFTYKQSKQMKVIIYTALFLGFIGVPIVHGKIIVWPKYYYSINADVRENPIVDYKYAFARIEQMIKGKSDVILMDAWNDRIPYYLPGQKFIFLYSKGEGKIDVTYGEKMIGSISQYEEEKAKYPRGIVIVENWMSMTPPELQDHIRQTLKHEFTVNNLPYNENDKWSISIYSWGF</sequence>
<evidence type="ECO:0000256" key="1">
    <source>
        <dbReference type="ARBA" id="ARBA00004651"/>
    </source>
</evidence>
<feature type="transmembrane region" description="Helical" evidence="8">
    <location>
        <begin position="112"/>
        <end position="129"/>
    </location>
</feature>
<evidence type="ECO:0000256" key="2">
    <source>
        <dbReference type="ARBA" id="ARBA00022475"/>
    </source>
</evidence>
<accession>A0A2M7QF61</accession>
<feature type="transmembrane region" description="Helical" evidence="8">
    <location>
        <begin position="82"/>
        <end position="100"/>
    </location>
</feature>
<keyword evidence="7 8" id="KW-0472">Membrane</keyword>
<dbReference type="InterPro" id="IPR038731">
    <property type="entry name" value="RgtA/B/C-like"/>
</dbReference>
<organism evidence="10 11">
    <name type="scientific">Candidatus Roizmanbacteria bacterium CG_4_10_14_0_8_um_filter_39_9</name>
    <dbReference type="NCBI Taxonomy" id="1974829"/>
    <lineage>
        <taxon>Bacteria</taxon>
        <taxon>Candidatus Roizmaniibacteriota</taxon>
    </lineage>
</organism>
<evidence type="ECO:0000256" key="4">
    <source>
        <dbReference type="ARBA" id="ARBA00022679"/>
    </source>
</evidence>
<feature type="transmembrane region" description="Helical" evidence="8">
    <location>
        <begin position="245"/>
        <end position="264"/>
    </location>
</feature>
<comment type="subcellular location">
    <subcellularLocation>
        <location evidence="1">Cell membrane</location>
        <topology evidence="1">Multi-pass membrane protein</topology>
    </subcellularLocation>
</comment>
<evidence type="ECO:0000313" key="11">
    <source>
        <dbReference type="Proteomes" id="UP000230108"/>
    </source>
</evidence>
<keyword evidence="4" id="KW-0808">Transferase</keyword>
<feature type="transmembrane region" description="Helical" evidence="8">
    <location>
        <begin position="270"/>
        <end position="290"/>
    </location>
</feature>
<evidence type="ECO:0000313" key="10">
    <source>
        <dbReference type="EMBL" id="PIY69557.1"/>
    </source>
</evidence>
<keyword evidence="2" id="KW-1003">Cell membrane</keyword>
<keyword evidence="6 8" id="KW-1133">Transmembrane helix</keyword>
<dbReference type="GO" id="GO:0009103">
    <property type="term" value="P:lipopolysaccharide biosynthetic process"/>
    <property type="evidence" value="ECO:0007669"/>
    <property type="project" value="UniProtKB-ARBA"/>
</dbReference>
<protein>
    <recommendedName>
        <fullName evidence="9">Glycosyltransferase RgtA/B/C/D-like domain-containing protein</fullName>
    </recommendedName>
</protein>
<feature type="transmembrane region" description="Helical" evidence="8">
    <location>
        <begin position="135"/>
        <end position="154"/>
    </location>
</feature>
<gene>
    <name evidence="10" type="ORF">COY90_00020</name>
</gene>
<dbReference type="EMBL" id="PFLF01000001">
    <property type="protein sequence ID" value="PIY69557.1"/>
    <property type="molecule type" value="Genomic_DNA"/>
</dbReference>
<evidence type="ECO:0000256" key="6">
    <source>
        <dbReference type="ARBA" id="ARBA00022989"/>
    </source>
</evidence>
<dbReference type="Proteomes" id="UP000230108">
    <property type="component" value="Unassembled WGS sequence"/>
</dbReference>
<reference evidence="11" key="1">
    <citation type="submission" date="2017-09" db="EMBL/GenBank/DDBJ databases">
        <title>Depth-based differentiation of microbial function through sediment-hosted aquifers and enrichment of novel symbionts in the deep terrestrial subsurface.</title>
        <authorList>
            <person name="Probst A.J."/>
            <person name="Ladd B."/>
            <person name="Jarett J.K."/>
            <person name="Geller-Mcgrath D.E."/>
            <person name="Sieber C.M.K."/>
            <person name="Emerson J.B."/>
            <person name="Anantharaman K."/>
            <person name="Thomas B.C."/>
            <person name="Malmstrom R."/>
            <person name="Stieglmeier M."/>
            <person name="Klingl A."/>
            <person name="Woyke T."/>
            <person name="Ryan C.M."/>
            <person name="Banfield J.F."/>
        </authorList>
    </citation>
    <scope>NUCLEOTIDE SEQUENCE [LARGE SCALE GENOMIC DNA]</scope>
</reference>
<dbReference type="Pfam" id="PF13231">
    <property type="entry name" value="PMT_2"/>
    <property type="match status" value="1"/>
</dbReference>
<dbReference type="PANTHER" id="PTHR33908:SF11">
    <property type="entry name" value="MEMBRANE PROTEIN"/>
    <property type="match status" value="1"/>
</dbReference>
<evidence type="ECO:0000256" key="5">
    <source>
        <dbReference type="ARBA" id="ARBA00022692"/>
    </source>
</evidence>
<dbReference type="InterPro" id="IPR050297">
    <property type="entry name" value="LipidA_mod_glycosyltrf_83"/>
</dbReference>
<dbReference type="AlphaFoldDB" id="A0A2M7QF61"/>
<evidence type="ECO:0000256" key="3">
    <source>
        <dbReference type="ARBA" id="ARBA00022676"/>
    </source>
</evidence>
<name>A0A2M7QF61_9BACT</name>
<feature type="transmembrane region" description="Helical" evidence="8">
    <location>
        <begin position="302"/>
        <end position="320"/>
    </location>
</feature>
<feature type="transmembrane region" description="Helical" evidence="8">
    <location>
        <begin position="326"/>
        <end position="344"/>
    </location>
</feature>
<evidence type="ECO:0000256" key="8">
    <source>
        <dbReference type="SAM" id="Phobius"/>
    </source>
</evidence>
<feature type="domain" description="Glycosyltransferase RgtA/B/C/D-like" evidence="9">
    <location>
        <begin position="66"/>
        <end position="215"/>
    </location>
</feature>
<comment type="caution">
    <text evidence="10">The sequence shown here is derived from an EMBL/GenBank/DDBJ whole genome shotgun (WGS) entry which is preliminary data.</text>
</comment>
<evidence type="ECO:0000256" key="7">
    <source>
        <dbReference type="ARBA" id="ARBA00023136"/>
    </source>
</evidence>
<feature type="transmembrane region" description="Helical" evidence="8">
    <location>
        <begin position="205"/>
        <end position="224"/>
    </location>
</feature>
<feature type="transmembrane region" description="Helical" evidence="8">
    <location>
        <begin position="166"/>
        <end position="199"/>
    </location>
</feature>
<dbReference type="GO" id="GO:0005886">
    <property type="term" value="C:plasma membrane"/>
    <property type="evidence" value="ECO:0007669"/>
    <property type="project" value="UniProtKB-SubCell"/>
</dbReference>
<keyword evidence="3" id="KW-0328">Glycosyltransferase</keyword>